<dbReference type="Proteomes" id="UP000269396">
    <property type="component" value="Unassembled WGS sequence"/>
</dbReference>
<proteinExistence type="predicted"/>
<feature type="non-terminal residue" evidence="2">
    <location>
        <position position="255"/>
    </location>
</feature>
<feature type="compositionally biased region" description="Basic and acidic residues" evidence="1">
    <location>
        <begin position="12"/>
        <end position="22"/>
    </location>
</feature>
<dbReference type="AlphaFoldDB" id="A0A183NWC3"/>
<keyword evidence="3" id="KW-1185">Reference proteome</keyword>
<reference evidence="2 3" key="1">
    <citation type="submission" date="2018-11" db="EMBL/GenBank/DDBJ databases">
        <authorList>
            <consortium name="Pathogen Informatics"/>
        </authorList>
    </citation>
    <scope>NUCLEOTIDE SEQUENCE [LARGE SCALE GENOMIC DNA]</scope>
    <source>
        <strain>Denwood</strain>
        <strain evidence="3">Zambia</strain>
    </source>
</reference>
<evidence type="ECO:0000313" key="2">
    <source>
        <dbReference type="EMBL" id="VDP33768.1"/>
    </source>
</evidence>
<evidence type="ECO:0000256" key="1">
    <source>
        <dbReference type="SAM" id="MobiDB-lite"/>
    </source>
</evidence>
<dbReference type="EMBL" id="UZAL01027574">
    <property type="protein sequence ID" value="VDP33768.1"/>
    <property type="molecule type" value="Genomic_DNA"/>
</dbReference>
<sequence length="255" mass="28460">MKQTKVSSIVDDSCRSKKENQSPKRPALNKSPRKVGSSVPRLPDGIPQETSRSRNRRARSVSNDEHNLTSQVIDNLPESNTRFGANVVASPSTVDEWVRVVRKKNCSDIRGNPTPAKVVVKSKADHGDRSAIFHRIKESESSEPKARFEHDIVLIKQLLNQLMPQNITGITLLKVYRLGSLADLKPNHSRLPKVVLNSSNERDLILQNRHKLKGSGVYAKGPTVGRPCKKTEAEKELVLRLDAGKKDLKIVNFRG</sequence>
<gene>
    <name evidence="2" type="ORF">SMTD_LOCUS6409</name>
</gene>
<organism evidence="2 3">
    <name type="scientific">Schistosoma mattheei</name>
    <dbReference type="NCBI Taxonomy" id="31246"/>
    <lineage>
        <taxon>Eukaryota</taxon>
        <taxon>Metazoa</taxon>
        <taxon>Spiralia</taxon>
        <taxon>Lophotrochozoa</taxon>
        <taxon>Platyhelminthes</taxon>
        <taxon>Trematoda</taxon>
        <taxon>Digenea</taxon>
        <taxon>Strigeidida</taxon>
        <taxon>Schistosomatoidea</taxon>
        <taxon>Schistosomatidae</taxon>
        <taxon>Schistosoma</taxon>
    </lineage>
</organism>
<dbReference type="STRING" id="31246.A0A183NWC3"/>
<name>A0A183NWC3_9TREM</name>
<feature type="region of interest" description="Disordered" evidence="1">
    <location>
        <begin position="1"/>
        <end position="70"/>
    </location>
</feature>
<evidence type="ECO:0000313" key="3">
    <source>
        <dbReference type="Proteomes" id="UP000269396"/>
    </source>
</evidence>
<accession>A0A183NWC3</accession>
<protein>
    <submittedName>
        <fullName evidence="2">Uncharacterized protein</fullName>
    </submittedName>
</protein>